<comment type="caution">
    <text evidence="4">The sequence shown here is derived from an EMBL/GenBank/DDBJ whole genome shotgun (WGS) entry which is preliminary data.</text>
</comment>
<feature type="domain" description="Chorismate-utilising enzyme C-terminal" evidence="2">
    <location>
        <begin position="222"/>
        <end position="475"/>
    </location>
</feature>
<gene>
    <name evidence="4" type="ORF">ENS64_07350</name>
</gene>
<dbReference type="Gene3D" id="3.60.120.10">
    <property type="entry name" value="Anthranilate synthase"/>
    <property type="match status" value="1"/>
</dbReference>
<dbReference type="GO" id="GO:0046820">
    <property type="term" value="F:4-amino-4-deoxychorismate synthase activity"/>
    <property type="evidence" value="ECO:0007669"/>
    <property type="project" value="TreeGrafter"/>
</dbReference>
<name>A0A7C4QPG7_9PLAN</name>
<dbReference type="Pfam" id="PF00425">
    <property type="entry name" value="Chorismate_bind"/>
    <property type="match status" value="1"/>
</dbReference>
<accession>A0A7C4QPG7</accession>
<dbReference type="PANTHER" id="PTHR11236">
    <property type="entry name" value="AMINOBENZOATE/ANTHRANILATE SYNTHASE"/>
    <property type="match status" value="1"/>
</dbReference>
<dbReference type="InterPro" id="IPR019999">
    <property type="entry name" value="Anth_synth_I-like"/>
</dbReference>
<reference evidence="4" key="1">
    <citation type="journal article" date="2020" name="mSystems">
        <title>Genome- and Community-Level Interaction Insights into Carbon Utilization and Element Cycling Functions of Hydrothermarchaeota in Hydrothermal Sediment.</title>
        <authorList>
            <person name="Zhou Z."/>
            <person name="Liu Y."/>
            <person name="Xu W."/>
            <person name="Pan J."/>
            <person name="Luo Z.H."/>
            <person name="Li M."/>
        </authorList>
    </citation>
    <scope>NUCLEOTIDE SEQUENCE [LARGE SCALE GENOMIC DNA]</scope>
    <source>
        <strain evidence="4">SpSt-508</strain>
    </source>
</reference>
<organism evidence="4">
    <name type="scientific">Schlesneria paludicola</name>
    <dbReference type="NCBI Taxonomy" id="360056"/>
    <lineage>
        <taxon>Bacteria</taxon>
        <taxon>Pseudomonadati</taxon>
        <taxon>Planctomycetota</taxon>
        <taxon>Planctomycetia</taxon>
        <taxon>Planctomycetales</taxon>
        <taxon>Planctomycetaceae</taxon>
        <taxon>Schlesneria</taxon>
    </lineage>
</organism>
<dbReference type="Pfam" id="PF04715">
    <property type="entry name" value="Anth_synt_I_N"/>
    <property type="match status" value="1"/>
</dbReference>
<evidence type="ECO:0000256" key="1">
    <source>
        <dbReference type="SAM" id="MobiDB-lite"/>
    </source>
</evidence>
<dbReference type="InterPro" id="IPR005801">
    <property type="entry name" value="ADC_synthase"/>
</dbReference>
<feature type="region of interest" description="Disordered" evidence="1">
    <location>
        <begin position="177"/>
        <end position="197"/>
    </location>
</feature>
<protein>
    <submittedName>
        <fullName evidence="4">Anthranilate synthase component I family protein</fullName>
    </submittedName>
</protein>
<proteinExistence type="predicted"/>
<dbReference type="PANTHER" id="PTHR11236:SF50">
    <property type="entry name" value="AMINODEOXYCHORISMATE SYNTHASE COMPONENT 1"/>
    <property type="match status" value="1"/>
</dbReference>
<evidence type="ECO:0000259" key="3">
    <source>
        <dbReference type="Pfam" id="PF04715"/>
    </source>
</evidence>
<dbReference type="SUPFAM" id="SSF56322">
    <property type="entry name" value="ADC synthase"/>
    <property type="match status" value="1"/>
</dbReference>
<sequence length="484" mass="53334">MSCRTPAEPLVVELDPVPAVMTAVRAVRDWPDVILFDSALIHPRWGRYSFLTADPARQVRLATAVWGCDPFAELRRLSSEAAWERREDLPPFQGGWAGVMGYELGSCWERVPAARHDEFQLPVLSAGWYDWVLAWDHLAGRAWLIAQPGSDHDPRQRVAAVMERLADPCAPRLGKLTPCGPTAPIGPTAPSTPGGSAPLPLSALSPQWKVPQVDLLWSNFSADAYLRALERVIEYIRAGDIFQANLTQRLLTPARTDPLTLYERLRTRNPAPMAGLYLARDWALLSASPERFVQIVGQTVSTRPIKGTRRRAAQPDADLFVKDALRESAKDQAENVMIVDLLRNDLSRVCRPGTVRVPQLCGVETFATVQHLVSEICGDLQPGRTAWDVFRATLPGGSITGAPKVRAMEIIAELEPTVRGPYTGSLFYVGADGRTDSNLLIRTFVQRHGWLQCGVGGGVTAQSVPADEYEETWHKAAGMLRALE</sequence>
<dbReference type="EMBL" id="DSVQ01000012">
    <property type="protein sequence ID" value="HGT39065.1"/>
    <property type="molecule type" value="Genomic_DNA"/>
</dbReference>
<feature type="domain" description="Anthranilate synthase component I N-terminal" evidence="3">
    <location>
        <begin position="22"/>
        <end position="143"/>
    </location>
</feature>
<dbReference type="InterPro" id="IPR006805">
    <property type="entry name" value="Anth_synth_I_N"/>
</dbReference>
<evidence type="ECO:0000313" key="4">
    <source>
        <dbReference type="EMBL" id="HGT39065.1"/>
    </source>
</evidence>
<evidence type="ECO:0000259" key="2">
    <source>
        <dbReference type="Pfam" id="PF00425"/>
    </source>
</evidence>
<dbReference type="AlphaFoldDB" id="A0A7C4QPG7"/>
<dbReference type="PRINTS" id="PR00095">
    <property type="entry name" value="ANTSNTHASEI"/>
</dbReference>
<dbReference type="InterPro" id="IPR015890">
    <property type="entry name" value="Chorismate_C"/>
</dbReference>
<dbReference type="GO" id="GO:0000162">
    <property type="term" value="P:L-tryptophan biosynthetic process"/>
    <property type="evidence" value="ECO:0007669"/>
    <property type="project" value="TreeGrafter"/>
</dbReference>